<evidence type="ECO:0000256" key="7">
    <source>
        <dbReference type="PROSITE-ProRule" id="PRU10141"/>
    </source>
</evidence>
<evidence type="ECO:0000256" key="6">
    <source>
        <dbReference type="ARBA" id="ARBA00022840"/>
    </source>
</evidence>
<evidence type="ECO:0000256" key="3">
    <source>
        <dbReference type="ARBA" id="ARBA00022679"/>
    </source>
</evidence>
<keyword evidence="2 8" id="KW-0723">Serine/threonine-protein kinase</keyword>
<evidence type="ECO:0000256" key="1">
    <source>
        <dbReference type="ARBA" id="ARBA00011245"/>
    </source>
</evidence>
<dbReference type="SMART" id="SM00220">
    <property type="entry name" value="S_TKc"/>
    <property type="match status" value="1"/>
</dbReference>
<dbReference type="GO" id="GO:0004674">
    <property type="term" value="F:protein serine/threonine kinase activity"/>
    <property type="evidence" value="ECO:0007669"/>
    <property type="project" value="UniProtKB-KW"/>
</dbReference>
<dbReference type="SUPFAM" id="SSF56112">
    <property type="entry name" value="Protein kinase-like (PK-like)"/>
    <property type="match status" value="1"/>
</dbReference>
<feature type="domain" description="Protein kinase" evidence="9">
    <location>
        <begin position="130"/>
        <end position="388"/>
    </location>
</feature>
<keyword evidence="4 7" id="KW-0547">Nucleotide-binding</keyword>
<dbReference type="InterPro" id="IPR008271">
    <property type="entry name" value="Ser/Thr_kinase_AS"/>
</dbReference>
<dbReference type="InterPro" id="IPR017441">
    <property type="entry name" value="Protein_kinase_ATP_BS"/>
</dbReference>
<accession>A0AAU9JWN9</accession>
<evidence type="ECO:0000313" key="10">
    <source>
        <dbReference type="EMBL" id="CAG9329514.1"/>
    </source>
</evidence>
<name>A0AAU9JWN9_9CILI</name>
<dbReference type="FunFam" id="1.10.510.10:FF:000571">
    <property type="entry name" value="Maternal embryonic leucine zipper kinase"/>
    <property type="match status" value="1"/>
</dbReference>
<dbReference type="PANTHER" id="PTHR24347">
    <property type="entry name" value="SERINE/THREONINE-PROTEIN KINASE"/>
    <property type="match status" value="1"/>
</dbReference>
<reference evidence="10" key="1">
    <citation type="submission" date="2021-09" db="EMBL/GenBank/DDBJ databases">
        <authorList>
            <consortium name="AG Swart"/>
            <person name="Singh M."/>
            <person name="Singh A."/>
            <person name="Seah K."/>
            <person name="Emmerich C."/>
        </authorList>
    </citation>
    <scope>NUCLEOTIDE SEQUENCE</scope>
    <source>
        <strain evidence="10">ATCC30299</strain>
    </source>
</reference>
<keyword evidence="6 7" id="KW-0067">ATP-binding</keyword>
<keyword evidence="5" id="KW-0418">Kinase</keyword>
<keyword evidence="11" id="KW-1185">Reference proteome</keyword>
<keyword evidence="3" id="KW-0808">Transferase</keyword>
<proteinExistence type="inferred from homology"/>
<dbReference type="PROSITE" id="PS00108">
    <property type="entry name" value="PROTEIN_KINASE_ST"/>
    <property type="match status" value="1"/>
</dbReference>
<organism evidence="10 11">
    <name type="scientific">Blepharisma stoltei</name>
    <dbReference type="NCBI Taxonomy" id="1481888"/>
    <lineage>
        <taxon>Eukaryota</taxon>
        <taxon>Sar</taxon>
        <taxon>Alveolata</taxon>
        <taxon>Ciliophora</taxon>
        <taxon>Postciliodesmatophora</taxon>
        <taxon>Heterotrichea</taxon>
        <taxon>Heterotrichida</taxon>
        <taxon>Blepharismidae</taxon>
        <taxon>Blepharisma</taxon>
    </lineage>
</organism>
<comment type="caution">
    <text evidence="10">The sequence shown here is derived from an EMBL/GenBank/DDBJ whole genome shotgun (WGS) entry which is preliminary data.</text>
</comment>
<evidence type="ECO:0000256" key="8">
    <source>
        <dbReference type="RuleBase" id="RU000304"/>
    </source>
</evidence>
<comment type="similarity">
    <text evidence="8">Belongs to the protein kinase superfamily.</text>
</comment>
<evidence type="ECO:0000313" key="11">
    <source>
        <dbReference type="Proteomes" id="UP001162131"/>
    </source>
</evidence>
<dbReference type="FunFam" id="3.30.200.20:FF:000003">
    <property type="entry name" value="Non-specific serine/threonine protein kinase"/>
    <property type="match status" value="1"/>
</dbReference>
<dbReference type="Pfam" id="PF00069">
    <property type="entry name" value="Pkinase"/>
    <property type="match status" value="1"/>
</dbReference>
<gene>
    <name evidence="10" type="ORF">BSTOLATCC_MIC49147</name>
</gene>
<dbReference type="PROSITE" id="PS00107">
    <property type="entry name" value="PROTEIN_KINASE_ATP"/>
    <property type="match status" value="1"/>
</dbReference>
<dbReference type="Gene3D" id="1.10.510.10">
    <property type="entry name" value="Transferase(Phosphotransferase) domain 1"/>
    <property type="match status" value="1"/>
</dbReference>
<dbReference type="InterPro" id="IPR011009">
    <property type="entry name" value="Kinase-like_dom_sf"/>
</dbReference>
<dbReference type="PROSITE" id="PS50011">
    <property type="entry name" value="PROTEIN_KINASE_DOM"/>
    <property type="match status" value="1"/>
</dbReference>
<dbReference type="CDD" id="cd05117">
    <property type="entry name" value="STKc_CAMK"/>
    <property type="match status" value="1"/>
</dbReference>
<dbReference type="Gene3D" id="3.30.200.20">
    <property type="entry name" value="Phosphorylase Kinase, domain 1"/>
    <property type="match status" value="1"/>
</dbReference>
<sequence>MNSIFLYADQDVDEDRKFWLPCKHFSTQILYEGDLIEVTKSGLKKNHFILEQNRLFKENPITHLLTKRCDLKWKSIEPFIEFNDDVTSFVLRVGYDDCYRDFYAPSEDSLNKWLDNLSQIGIMSTIENDFTLIKEIGRGTFSVVFLGVDNETSKSYAIKCIDKIFLGKTKYGYKAIFEEIKVMRKLNHPNIVKLHKVYESNQYVYLVLDYVPGGNMVQRVSSLKNLSEDAASSFIKKFLEVLVYLESSSVIHRDIKLDNIVMMSNDPNNFDFKLIDFGLSCKYQKDITTYCGSPGYIAPEVISQIPYGYKADIFSTGIILYILLSGKKPFSGDDKSTILQNNKECKISFKGAIWDEVSPAAIDMILDLTSVNPKLRPTASQALRNLWLKKKETDFSQSDTSKYNATTEDSSNEDCISETTTLFNL</sequence>
<dbReference type="AlphaFoldDB" id="A0AAU9JWN9"/>
<dbReference type="Proteomes" id="UP001162131">
    <property type="component" value="Unassembled WGS sequence"/>
</dbReference>
<dbReference type="GO" id="GO:0005524">
    <property type="term" value="F:ATP binding"/>
    <property type="evidence" value="ECO:0007669"/>
    <property type="project" value="UniProtKB-UniRule"/>
</dbReference>
<feature type="binding site" evidence="7">
    <location>
        <position position="159"/>
    </location>
    <ligand>
        <name>ATP</name>
        <dbReference type="ChEBI" id="CHEBI:30616"/>
    </ligand>
</feature>
<dbReference type="InterPro" id="IPR000719">
    <property type="entry name" value="Prot_kinase_dom"/>
</dbReference>
<comment type="subunit">
    <text evidence="1">Monomer.</text>
</comment>
<evidence type="ECO:0000256" key="5">
    <source>
        <dbReference type="ARBA" id="ARBA00022777"/>
    </source>
</evidence>
<evidence type="ECO:0000259" key="9">
    <source>
        <dbReference type="PROSITE" id="PS50011"/>
    </source>
</evidence>
<protein>
    <recommendedName>
        <fullName evidence="9">Protein kinase domain-containing protein</fullName>
    </recommendedName>
</protein>
<evidence type="ECO:0000256" key="4">
    <source>
        <dbReference type="ARBA" id="ARBA00022741"/>
    </source>
</evidence>
<evidence type="ECO:0000256" key="2">
    <source>
        <dbReference type="ARBA" id="ARBA00022527"/>
    </source>
</evidence>
<dbReference type="EMBL" id="CAJZBQ010000048">
    <property type="protein sequence ID" value="CAG9329514.1"/>
    <property type="molecule type" value="Genomic_DNA"/>
</dbReference>